<sequence>MGTGNRALNSRGQSYQDKLQLAVGTLFFGIMIIYAGVRGHKVVTQLPATYRTTQAPRTISHALLDRFFPASQIPTPTYEFPALTFCPTDAQTTLAVISCFRESTATKDVCAPSGQYLRNMTFEGEDVACVTINDIPGAVLTATSTDDILEVTVSVTGTADGSPEGATVLTHPQLGADQSLDSQWGFDNVFGASAYTATEIVGKKLYTIDADGAWKETFEIKASSVMLKIDTTQLKPFVRIEFRYPKLEATYEKSFLVLDMNNWLGEVGGVAALLFFLLRAFSAVTAFLLKRSDSFAYTDLGKEYRTEGFAHY</sequence>
<feature type="transmembrane region" description="Helical" evidence="1">
    <location>
        <begin position="263"/>
        <end position="289"/>
    </location>
</feature>
<proteinExistence type="predicted"/>
<keyword evidence="1" id="KW-0812">Transmembrane</keyword>
<dbReference type="AlphaFoldDB" id="A0AAD5TG39"/>
<organism evidence="2 3">
    <name type="scientific">Geranomyces variabilis</name>
    <dbReference type="NCBI Taxonomy" id="109894"/>
    <lineage>
        <taxon>Eukaryota</taxon>
        <taxon>Fungi</taxon>
        <taxon>Fungi incertae sedis</taxon>
        <taxon>Chytridiomycota</taxon>
        <taxon>Chytridiomycota incertae sedis</taxon>
        <taxon>Chytridiomycetes</taxon>
        <taxon>Spizellomycetales</taxon>
        <taxon>Powellomycetaceae</taxon>
        <taxon>Geranomyces</taxon>
    </lineage>
</organism>
<gene>
    <name evidence="2" type="ORF">HDU87_005813</name>
</gene>
<evidence type="ECO:0000256" key="1">
    <source>
        <dbReference type="SAM" id="Phobius"/>
    </source>
</evidence>
<protein>
    <submittedName>
        <fullName evidence="2">Uncharacterized protein</fullName>
    </submittedName>
</protein>
<dbReference type="Proteomes" id="UP001212152">
    <property type="component" value="Unassembled WGS sequence"/>
</dbReference>
<keyword evidence="1" id="KW-0472">Membrane</keyword>
<dbReference type="EMBL" id="JADGJQ010000049">
    <property type="protein sequence ID" value="KAJ3175672.1"/>
    <property type="molecule type" value="Genomic_DNA"/>
</dbReference>
<feature type="transmembrane region" description="Helical" evidence="1">
    <location>
        <begin position="21"/>
        <end position="37"/>
    </location>
</feature>
<accession>A0AAD5TG39</accession>
<name>A0AAD5TG39_9FUNG</name>
<keyword evidence="1" id="KW-1133">Transmembrane helix</keyword>
<reference evidence="2" key="1">
    <citation type="submission" date="2020-05" db="EMBL/GenBank/DDBJ databases">
        <title>Phylogenomic resolution of chytrid fungi.</title>
        <authorList>
            <person name="Stajich J.E."/>
            <person name="Amses K."/>
            <person name="Simmons R."/>
            <person name="Seto K."/>
            <person name="Myers J."/>
            <person name="Bonds A."/>
            <person name="Quandt C.A."/>
            <person name="Barry K."/>
            <person name="Liu P."/>
            <person name="Grigoriev I."/>
            <person name="Longcore J.E."/>
            <person name="James T.Y."/>
        </authorList>
    </citation>
    <scope>NUCLEOTIDE SEQUENCE</scope>
    <source>
        <strain evidence="2">JEL0379</strain>
    </source>
</reference>
<comment type="caution">
    <text evidence="2">The sequence shown here is derived from an EMBL/GenBank/DDBJ whole genome shotgun (WGS) entry which is preliminary data.</text>
</comment>
<evidence type="ECO:0000313" key="2">
    <source>
        <dbReference type="EMBL" id="KAJ3175672.1"/>
    </source>
</evidence>
<evidence type="ECO:0000313" key="3">
    <source>
        <dbReference type="Proteomes" id="UP001212152"/>
    </source>
</evidence>
<keyword evidence="3" id="KW-1185">Reference proteome</keyword>